<dbReference type="PANTHER" id="PTHR46880">
    <property type="entry name" value="RAS-ASSOCIATING DOMAIN-CONTAINING PROTEIN"/>
    <property type="match status" value="1"/>
</dbReference>
<dbReference type="AlphaFoldDB" id="A0A913ZWG3"/>
<reference evidence="3" key="1">
    <citation type="submission" date="2022-11" db="UniProtKB">
        <authorList>
            <consortium name="EnsemblMetazoa"/>
        </authorList>
    </citation>
    <scope>IDENTIFICATION</scope>
</reference>
<dbReference type="OMA" id="HANSENH"/>
<feature type="domain" description="C17orf113 probable zinc finger" evidence="2">
    <location>
        <begin position="43"/>
        <end position="94"/>
    </location>
</feature>
<accession>A0A913ZWG3</accession>
<dbReference type="RefSeq" id="XP_038055857.1">
    <property type="nucleotide sequence ID" value="XM_038199929.1"/>
</dbReference>
<proteinExistence type="predicted"/>
<feature type="region of interest" description="Disordered" evidence="1">
    <location>
        <begin position="1"/>
        <end position="23"/>
    </location>
</feature>
<evidence type="ECO:0000256" key="1">
    <source>
        <dbReference type="SAM" id="MobiDB-lite"/>
    </source>
</evidence>
<evidence type="ECO:0000313" key="4">
    <source>
        <dbReference type="Proteomes" id="UP000887568"/>
    </source>
</evidence>
<dbReference type="OrthoDB" id="6159421at2759"/>
<dbReference type="Proteomes" id="UP000887568">
    <property type="component" value="Unplaced"/>
</dbReference>
<dbReference type="GeneID" id="119727856"/>
<sequence>MKELVNSSCSESPSKKKKDVGKHRVSGFDPKWMETFQWLLRTSAGMVCTVCRKHLVGAARAHPFVNEPSINYRLDAVSRHEKSSSHISCIEKEQTLRTGKTLPKIVCERADIEHWALEGCFRLMYQMLRQEVPHHTNYKGFLELMEDCGCKYFEALRVDSNTNYCSHRIIDELLAIINDSVLQPLLIDLQKSRAWSILIDESTDISVTQELAICVMFLNQHSKVETTFLDMVPVTNGKGETVTDAILQLLQRHDLSMKNLRSIASDGA</sequence>
<dbReference type="EnsemblMetazoa" id="XM_038199929.1">
    <property type="protein sequence ID" value="XP_038055857.1"/>
    <property type="gene ID" value="LOC119727856"/>
</dbReference>
<evidence type="ECO:0000313" key="3">
    <source>
        <dbReference type="EnsemblMetazoa" id="XP_038055857.1"/>
    </source>
</evidence>
<protein>
    <recommendedName>
        <fullName evidence="2">C17orf113 probable zinc finger domain-containing protein</fullName>
    </recommendedName>
</protein>
<organism evidence="3 4">
    <name type="scientific">Patiria miniata</name>
    <name type="common">Bat star</name>
    <name type="synonym">Asterina miniata</name>
    <dbReference type="NCBI Taxonomy" id="46514"/>
    <lineage>
        <taxon>Eukaryota</taxon>
        <taxon>Metazoa</taxon>
        <taxon>Echinodermata</taxon>
        <taxon>Eleutherozoa</taxon>
        <taxon>Asterozoa</taxon>
        <taxon>Asteroidea</taxon>
        <taxon>Valvatacea</taxon>
        <taxon>Valvatida</taxon>
        <taxon>Asterinidae</taxon>
        <taxon>Patiria</taxon>
    </lineage>
</organism>
<dbReference type="PANTHER" id="PTHR46880:SF5">
    <property type="entry name" value="DUF4371 DOMAIN-CONTAINING PROTEIN"/>
    <property type="match status" value="1"/>
</dbReference>
<dbReference type="InterPro" id="IPR057456">
    <property type="entry name" value="Znf_C17orf113"/>
</dbReference>
<evidence type="ECO:0000259" key="2">
    <source>
        <dbReference type="Pfam" id="PF25431"/>
    </source>
</evidence>
<name>A0A913ZWG3_PATMI</name>
<dbReference type="Pfam" id="PF25431">
    <property type="entry name" value="zf-C17orf113"/>
    <property type="match status" value="1"/>
</dbReference>
<keyword evidence="4" id="KW-1185">Reference proteome</keyword>